<comment type="subcellular location">
    <subcellularLocation>
        <location evidence="1">Cytoplasm</location>
    </subcellularLocation>
</comment>
<dbReference type="InterPro" id="IPR036388">
    <property type="entry name" value="WH-like_DNA-bd_sf"/>
</dbReference>
<dbReference type="GO" id="GO:0003677">
    <property type="term" value="F:DNA binding"/>
    <property type="evidence" value="ECO:0007669"/>
    <property type="project" value="UniProtKB-KW"/>
</dbReference>
<dbReference type="SUPFAM" id="SSF46785">
    <property type="entry name" value="Winged helix' DNA-binding domain"/>
    <property type="match status" value="1"/>
</dbReference>
<evidence type="ECO:0000313" key="14">
    <source>
        <dbReference type="EMBL" id="CQR25804.1"/>
    </source>
</evidence>
<dbReference type="InterPro" id="IPR001367">
    <property type="entry name" value="Fe_dep_repressor"/>
</dbReference>
<evidence type="ECO:0000256" key="8">
    <source>
        <dbReference type="ARBA" id="ARBA00023125"/>
    </source>
</evidence>
<dbReference type="EMBL" id="CTEN01000004">
    <property type="protein sequence ID" value="CQR25804.1"/>
    <property type="molecule type" value="Genomic_DNA"/>
</dbReference>
<evidence type="ECO:0000256" key="7">
    <source>
        <dbReference type="ARBA" id="ARBA00023015"/>
    </source>
</evidence>
<dbReference type="Gene3D" id="2.30.30.90">
    <property type="match status" value="1"/>
</dbReference>
<comment type="similarity">
    <text evidence="2">Belongs to the DtxR/MntR family.</text>
</comment>
<keyword evidence="5" id="KW-0678">Repressor</keyword>
<dbReference type="InterPro" id="IPR036421">
    <property type="entry name" value="Fe_dep_repressor_sf"/>
</dbReference>
<dbReference type="SMART" id="SM00899">
    <property type="entry name" value="FeoA"/>
    <property type="match status" value="1"/>
</dbReference>
<dbReference type="GO" id="GO:0046983">
    <property type="term" value="F:protein dimerization activity"/>
    <property type="evidence" value="ECO:0007669"/>
    <property type="project" value="InterPro"/>
</dbReference>
<dbReference type="PROSITE" id="PS50944">
    <property type="entry name" value="HTH_DTXR"/>
    <property type="match status" value="1"/>
</dbReference>
<dbReference type="RefSeq" id="WP_093651320.1">
    <property type="nucleotide sequence ID" value="NZ_CTEN01000004.1"/>
</dbReference>
<evidence type="ECO:0000256" key="4">
    <source>
        <dbReference type="ARBA" id="ARBA00022490"/>
    </source>
</evidence>
<dbReference type="InterPro" id="IPR038157">
    <property type="entry name" value="FeoA_core_dom"/>
</dbReference>
<evidence type="ECO:0000256" key="12">
    <source>
        <dbReference type="ARBA" id="ARBA00032593"/>
    </source>
</evidence>
<protein>
    <recommendedName>
        <fullName evidence="12">Manganese transport regulator</fullName>
    </recommendedName>
</protein>
<keyword evidence="8" id="KW-0238">DNA-binding</keyword>
<dbReference type="OrthoDB" id="9791355at2"/>
<evidence type="ECO:0000256" key="11">
    <source>
        <dbReference type="ARBA" id="ARBA00023211"/>
    </source>
</evidence>
<keyword evidence="11" id="KW-0464">Manganese</keyword>
<dbReference type="AlphaFoldDB" id="A0A0E4CTK1"/>
<dbReference type="InterPro" id="IPR036390">
    <property type="entry name" value="WH_DNA-bd_sf"/>
</dbReference>
<dbReference type="PANTHER" id="PTHR33238">
    <property type="entry name" value="IRON (METAL) DEPENDENT REPRESSOR, DTXR FAMILY"/>
    <property type="match status" value="1"/>
</dbReference>
<organism evidence="14 15">
    <name type="scientific">Streptococcus varani</name>
    <dbReference type="NCBI Taxonomy" id="1608583"/>
    <lineage>
        <taxon>Bacteria</taxon>
        <taxon>Bacillati</taxon>
        <taxon>Bacillota</taxon>
        <taxon>Bacilli</taxon>
        <taxon>Lactobacillales</taxon>
        <taxon>Streptococcaceae</taxon>
        <taxon>Streptococcus</taxon>
    </lineage>
</organism>
<dbReference type="Gene3D" id="1.10.10.10">
    <property type="entry name" value="Winged helix-like DNA-binding domain superfamily/Winged helix DNA-binding domain"/>
    <property type="match status" value="1"/>
</dbReference>
<dbReference type="SUPFAM" id="SSF50037">
    <property type="entry name" value="C-terminal domain of transcriptional repressors"/>
    <property type="match status" value="1"/>
</dbReference>
<evidence type="ECO:0000256" key="10">
    <source>
        <dbReference type="ARBA" id="ARBA00023163"/>
    </source>
</evidence>
<dbReference type="GO" id="GO:0005737">
    <property type="term" value="C:cytoplasm"/>
    <property type="evidence" value="ECO:0007669"/>
    <property type="project" value="UniProtKB-SubCell"/>
</dbReference>
<keyword evidence="9" id="KW-0010">Activator</keyword>
<dbReference type="InterPro" id="IPR007167">
    <property type="entry name" value="Fe-transptr_FeoA-like"/>
</dbReference>
<dbReference type="STRING" id="1608583.BN1356_02149"/>
<keyword evidence="6" id="KW-0408">Iron</keyword>
<evidence type="ECO:0000256" key="6">
    <source>
        <dbReference type="ARBA" id="ARBA00023004"/>
    </source>
</evidence>
<dbReference type="InterPro" id="IPR022687">
    <property type="entry name" value="HTH_DTXR"/>
</dbReference>
<dbReference type="SUPFAM" id="SSF47979">
    <property type="entry name" value="Iron-dependent repressor protein, dimerization domain"/>
    <property type="match status" value="1"/>
</dbReference>
<gene>
    <name evidence="14" type="primary">scaR</name>
    <name evidence="14" type="ORF">BN1356_02149</name>
</gene>
<keyword evidence="7" id="KW-0805">Transcription regulation</keyword>
<reference evidence="15" key="1">
    <citation type="submission" date="2015-03" db="EMBL/GenBank/DDBJ databases">
        <authorList>
            <person name="Urmite Genomes"/>
        </authorList>
    </citation>
    <scope>NUCLEOTIDE SEQUENCE [LARGE SCALE GENOMIC DNA]</scope>
    <source>
        <strain evidence="15">FF10</strain>
    </source>
</reference>
<evidence type="ECO:0000313" key="15">
    <source>
        <dbReference type="Proteomes" id="UP000198604"/>
    </source>
</evidence>
<dbReference type="PANTHER" id="PTHR33238:SF11">
    <property type="entry name" value="TRANSCRIPTIONAL REGULATOR MNTR"/>
    <property type="match status" value="1"/>
</dbReference>
<keyword evidence="15" id="KW-1185">Reference proteome</keyword>
<comment type="subunit">
    <text evidence="3">Homodimer.</text>
</comment>
<dbReference type="Pfam" id="PF02742">
    <property type="entry name" value="Fe_dep_repr_C"/>
    <property type="match status" value="1"/>
</dbReference>
<dbReference type="SMART" id="SM00529">
    <property type="entry name" value="HTH_DTXR"/>
    <property type="match status" value="1"/>
</dbReference>
<feature type="domain" description="HTH dtxR-type" evidence="13">
    <location>
        <begin position="1"/>
        <end position="62"/>
    </location>
</feature>
<evidence type="ECO:0000256" key="1">
    <source>
        <dbReference type="ARBA" id="ARBA00004496"/>
    </source>
</evidence>
<evidence type="ECO:0000256" key="3">
    <source>
        <dbReference type="ARBA" id="ARBA00011738"/>
    </source>
</evidence>
<dbReference type="InterPro" id="IPR050536">
    <property type="entry name" value="DtxR_MntR_Metal-Reg"/>
</dbReference>
<dbReference type="Pfam" id="PF01325">
    <property type="entry name" value="Fe_dep_repress"/>
    <property type="match status" value="1"/>
</dbReference>
<dbReference type="GO" id="GO:0003700">
    <property type="term" value="F:DNA-binding transcription factor activity"/>
    <property type="evidence" value="ECO:0007669"/>
    <property type="project" value="InterPro"/>
</dbReference>
<dbReference type="Proteomes" id="UP000198604">
    <property type="component" value="Unassembled WGS sequence"/>
</dbReference>
<accession>A0A0E4CTK1</accession>
<dbReference type="Pfam" id="PF04023">
    <property type="entry name" value="FeoA"/>
    <property type="match status" value="1"/>
</dbReference>
<keyword evidence="10" id="KW-0804">Transcription</keyword>
<evidence type="ECO:0000259" key="13">
    <source>
        <dbReference type="PROSITE" id="PS50944"/>
    </source>
</evidence>
<dbReference type="InterPro" id="IPR008988">
    <property type="entry name" value="Transcriptional_repressor_C"/>
</dbReference>
<evidence type="ECO:0000256" key="9">
    <source>
        <dbReference type="ARBA" id="ARBA00023159"/>
    </source>
</evidence>
<proteinExistence type="inferred from homology"/>
<dbReference type="GO" id="GO:0046914">
    <property type="term" value="F:transition metal ion binding"/>
    <property type="evidence" value="ECO:0007669"/>
    <property type="project" value="InterPro"/>
</dbReference>
<dbReference type="InterPro" id="IPR022689">
    <property type="entry name" value="Iron_dep_repressor"/>
</dbReference>
<evidence type="ECO:0000256" key="5">
    <source>
        <dbReference type="ARBA" id="ARBA00022491"/>
    </source>
</evidence>
<sequence length="215" mass="24588">MTPNKEDYLKMIYEIGETEDKISNKRIAERMGVSAPSASEMIKKLIAENLIIKDKDLGYQVTREGLSLVSELYRKHRLIEIFLMQKLQYNIEEVHEEAEILEHTVSTFFINRLEESLGFPSFCPHGGTIPKRGELLVELYHQSLAHIEEIGFYMINRVHDDFDLLNYLEKNGLAIGMTVEISQIDSFAGTHTLVYPGNRLAIPTSIAKQIYVSPV</sequence>
<keyword evidence="4" id="KW-0963">Cytoplasm</keyword>
<evidence type="ECO:0000256" key="2">
    <source>
        <dbReference type="ARBA" id="ARBA00007871"/>
    </source>
</evidence>
<name>A0A0E4CTK1_9STRE</name>